<dbReference type="KEGG" id="ncc:104959756"/>
<feature type="region of interest" description="Disordered" evidence="1">
    <location>
        <begin position="69"/>
        <end position="135"/>
    </location>
</feature>
<name>A0A6I9PG79_9TELE</name>
<dbReference type="PANTHER" id="PTHR24637">
    <property type="entry name" value="COLLAGEN"/>
    <property type="match status" value="1"/>
</dbReference>
<reference evidence="3" key="1">
    <citation type="submission" date="2025-08" db="UniProtKB">
        <authorList>
            <consortium name="RefSeq"/>
        </authorList>
    </citation>
    <scope>IDENTIFICATION</scope>
    <source>
        <tissue evidence="3">Muscle</tissue>
    </source>
</reference>
<dbReference type="GeneID" id="104959756"/>
<evidence type="ECO:0000313" key="3">
    <source>
        <dbReference type="RefSeq" id="XP_010785953.1"/>
    </source>
</evidence>
<protein>
    <submittedName>
        <fullName evidence="3">Collagen alpha-1(XXV) chain-like</fullName>
    </submittedName>
</protein>
<dbReference type="Proteomes" id="UP000504611">
    <property type="component" value="Unplaced"/>
</dbReference>
<dbReference type="InterPro" id="IPR008160">
    <property type="entry name" value="Collagen"/>
</dbReference>
<keyword evidence="2" id="KW-1185">Reference proteome</keyword>
<gene>
    <name evidence="3" type="primary">LOC104959756</name>
</gene>
<feature type="non-terminal residue" evidence="3">
    <location>
        <position position="135"/>
    </location>
</feature>
<proteinExistence type="predicted"/>
<accession>A0A6I9PG79</accession>
<evidence type="ECO:0000313" key="2">
    <source>
        <dbReference type="Proteomes" id="UP000504611"/>
    </source>
</evidence>
<organism evidence="2 3">
    <name type="scientific">Notothenia coriiceps</name>
    <name type="common">black rockcod</name>
    <dbReference type="NCBI Taxonomy" id="8208"/>
    <lineage>
        <taxon>Eukaryota</taxon>
        <taxon>Metazoa</taxon>
        <taxon>Chordata</taxon>
        <taxon>Craniata</taxon>
        <taxon>Vertebrata</taxon>
        <taxon>Euteleostomi</taxon>
        <taxon>Actinopterygii</taxon>
        <taxon>Neopterygii</taxon>
        <taxon>Teleostei</taxon>
        <taxon>Neoteleostei</taxon>
        <taxon>Acanthomorphata</taxon>
        <taxon>Eupercaria</taxon>
        <taxon>Perciformes</taxon>
        <taxon>Notothenioidei</taxon>
        <taxon>Nototheniidae</taxon>
        <taxon>Notothenia</taxon>
    </lineage>
</organism>
<sequence>MSRLPLVGETFQTRLYNNSRDTETLRGLLWALKSQVSRLCGEQGPLERLQAGLILLNSSTHTLERHVNSISLQPGPPGSPGREGLQGPQGVPGERGLKGDSGVAGPLGPKGEMGLKGQPGEPGVDGQIGEFHNNY</sequence>
<dbReference type="OrthoDB" id="10037288at2759"/>
<dbReference type="RefSeq" id="XP_010785953.1">
    <property type="nucleotide sequence ID" value="XM_010787651.1"/>
</dbReference>
<dbReference type="AlphaFoldDB" id="A0A6I9PG79"/>
<dbReference type="Pfam" id="PF01391">
    <property type="entry name" value="Collagen"/>
    <property type="match status" value="1"/>
</dbReference>
<evidence type="ECO:0000256" key="1">
    <source>
        <dbReference type="SAM" id="MobiDB-lite"/>
    </source>
</evidence>